<accession>A0A2G6QAR6</accession>
<sequence>MGYTSELLMNCIECMYQRESALNKLLEAELNMLSSLLDTENQSNDIVKVQNNIVSLMTCICNSNTLFLDTFESIIYRHYFIRE</sequence>
<evidence type="ECO:0000313" key="1">
    <source>
        <dbReference type="EMBL" id="PIE93936.1"/>
    </source>
</evidence>
<gene>
    <name evidence="1" type="ORF">CO726_18720</name>
</gene>
<evidence type="ECO:0000313" key="2">
    <source>
        <dbReference type="Proteomes" id="UP000228484"/>
    </source>
</evidence>
<proteinExistence type="predicted"/>
<name>A0A2G6QAR6_9BACI</name>
<reference evidence="1 2" key="1">
    <citation type="submission" date="2017-09" db="EMBL/GenBank/DDBJ databases">
        <title>Biocontrol bacteria screening and application from spent mushroom substrate.</title>
        <authorList>
            <person name="Sun X."/>
        </authorList>
    </citation>
    <scope>NUCLEOTIDE SEQUENCE [LARGE SCALE GENOMIC DNA]</scope>
    <source>
        <strain evidence="1 2">100374</strain>
    </source>
</reference>
<comment type="caution">
    <text evidence="1">The sequence shown here is derived from an EMBL/GenBank/DDBJ whole genome shotgun (WGS) entry which is preliminary data.</text>
</comment>
<dbReference type="EMBL" id="NWUW01000013">
    <property type="protein sequence ID" value="PIE93936.1"/>
    <property type="molecule type" value="Genomic_DNA"/>
</dbReference>
<dbReference type="AlphaFoldDB" id="A0A2G6QAR6"/>
<keyword evidence="2" id="KW-1185">Reference proteome</keyword>
<organism evidence="1 2">
    <name type="scientific">Bacillus fungorum</name>
    <dbReference type="NCBI Taxonomy" id="2039284"/>
    <lineage>
        <taxon>Bacteria</taxon>
        <taxon>Bacillati</taxon>
        <taxon>Bacillota</taxon>
        <taxon>Bacilli</taxon>
        <taxon>Bacillales</taxon>
        <taxon>Bacillaceae</taxon>
        <taxon>Bacillus</taxon>
    </lineage>
</organism>
<dbReference type="Proteomes" id="UP000228484">
    <property type="component" value="Unassembled WGS sequence"/>
</dbReference>
<protein>
    <submittedName>
        <fullName evidence="1">Uncharacterized protein</fullName>
    </submittedName>
</protein>